<keyword evidence="3" id="KW-1185">Reference proteome</keyword>
<protein>
    <submittedName>
        <fullName evidence="2">Uncharacterized protein</fullName>
    </submittedName>
</protein>
<dbReference type="KEGG" id="lpav:PLANPX_0604"/>
<accession>A0A5K7X582</accession>
<feature type="region of interest" description="Disordered" evidence="1">
    <location>
        <begin position="43"/>
        <end position="340"/>
    </location>
</feature>
<dbReference type="EMBL" id="AP021861">
    <property type="protein sequence ID" value="BBO30992.1"/>
    <property type="molecule type" value="Genomic_DNA"/>
</dbReference>
<feature type="compositionally biased region" description="Low complexity" evidence="1">
    <location>
        <begin position="176"/>
        <end position="209"/>
    </location>
</feature>
<gene>
    <name evidence="2" type="ORF">PLANPX_0604</name>
</gene>
<feature type="compositionally biased region" description="Low complexity" evidence="1">
    <location>
        <begin position="95"/>
        <end position="113"/>
    </location>
</feature>
<organism evidence="2 3">
    <name type="scientific">Lacipirellula parvula</name>
    <dbReference type="NCBI Taxonomy" id="2650471"/>
    <lineage>
        <taxon>Bacteria</taxon>
        <taxon>Pseudomonadati</taxon>
        <taxon>Planctomycetota</taxon>
        <taxon>Planctomycetia</taxon>
        <taxon>Pirellulales</taxon>
        <taxon>Lacipirellulaceae</taxon>
        <taxon>Lacipirellula</taxon>
    </lineage>
</organism>
<feature type="compositionally biased region" description="Low complexity" evidence="1">
    <location>
        <begin position="57"/>
        <end position="79"/>
    </location>
</feature>
<evidence type="ECO:0000313" key="2">
    <source>
        <dbReference type="EMBL" id="BBO30992.1"/>
    </source>
</evidence>
<name>A0A5K7X582_9BACT</name>
<feature type="compositionally biased region" description="Basic and acidic residues" evidence="1">
    <location>
        <begin position="300"/>
        <end position="320"/>
    </location>
</feature>
<sequence length="673" mass="71789">MATAGILAGTLPSGYAIDDSFHAPSTLAPQVAPKSNDLDATIASMVSRGKLPDLRPAHSSSQTQTPAAASKPTTSATVAQPTPEPSFPTLPTASTPVLTLPSAAAPTTPAPTLQPQRVAANAPAETASGQWRPAGSSSLKNQKAAEEAFSEPQFPSLPTTPEPAVAAPSEGPSFSLAPAAAAPAPQLAAPTASTPTLPTTPAEPKTAPAEQGGARLHAPIKFSGPTVAPSPGADDDAAEDDLAPIDELSETPAPDTDAPGDPQEPEMTGAAVADPSAGSARPLSEAPKTSSTAGNIALGEPDRYSRPSDRVENPTDAKDYEDSDEPTTPAQQQRALPPLTKNQIMLRNKVRQVLKYYYSRPLNAAERSPWEVMHGMLAFEVHSRVLQGTGKQPITAVGWLCFNQPCENRTLMYLNEDGDLRAKVGPALQGHHGQLLAILAQARVRSDYPLKVEGKDFTVQDLIEVEKLTCYPKTELTFKLIGLQRYLDINDTWVNDQGMQWDFPKLIAEEMAQPVRTAACGGTHRLAGLALAVKKRKASGQPIDGQYAAAQKFVANYQNYCYRLQNSDGSFSTDWFKGPGADPDIDRRLKTTGHQLELLMYAGSDEQLHNYRTVRAVNYLTNIMHANRTRDWEAGPLGHAVHALVLYDRLAFGPYDAAPQPTPVAQKPGTAQR</sequence>
<proteinExistence type="predicted"/>
<evidence type="ECO:0000256" key="1">
    <source>
        <dbReference type="SAM" id="MobiDB-lite"/>
    </source>
</evidence>
<feature type="compositionally biased region" description="Acidic residues" evidence="1">
    <location>
        <begin position="233"/>
        <end position="249"/>
    </location>
</feature>
<feature type="compositionally biased region" description="Polar residues" evidence="1">
    <location>
        <begin position="326"/>
        <end position="340"/>
    </location>
</feature>
<feature type="compositionally biased region" description="Low complexity" evidence="1">
    <location>
        <begin position="251"/>
        <end position="261"/>
    </location>
</feature>
<dbReference type="Proteomes" id="UP000326837">
    <property type="component" value="Chromosome"/>
</dbReference>
<evidence type="ECO:0000313" key="3">
    <source>
        <dbReference type="Proteomes" id="UP000326837"/>
    </source>
</evidence>
<dbReference type="AlphaFoldDB" id="A0A5K7X582"/>
<reference evidence="3" key="1">
    <citation type="submission" date="2019-10" db="EMBL/GenBank/DDBJ databases">
        <title>Lacipirellula parvula gen. nov., sp. nov., representing a lineage of planctomycetes widespread in freshwater anoxic habitats, and description of the family Lacipirellulaceae.</title>
        <authorList>
            <person name="Dedysh S.N."/>
            <person name="Kulichevskaya I.S."/>
            <person name="Beletsky A.V."/>
            <person name="Rakitin A.L."/>
            <person name="Mardanov A.V."/>
            <person name="Ivanova A.A."/>
            <person name="Saltykova V.X."/>
            <person name="Rijpstra W.I.C."/>
            <person name="Sinninghe Damste J.S."/>
            <person name="Ravin N.V."/>
        </authorList>
    </citation>
    <scope>NUCLEOTIDE SEQUENCE [LARGE SCALE GENOMIC DNA]</scope>
    <source>
        <strain evidence="3">PX69</strain>
    </source>
</reference>